<accession>A0A6A5BS39</accession>
<comment type="caution">
    <text evidence="1">The sequence shown here is derived from an EMBL/GenBank/DDBJ whole genome shotgun (WGS) entry which is preliminary data.</text>
</comment>
<dbReference type="VEuPathDB" id="AmoebaDB:NfTy_086200"/>
<dbReference type="GeneID" id="68112128"/>
<dbReference type="EMBL" id="VFQX01000041">
    <property type="protein sequence ID" value="KAF0976235.1"/>
    <property type="molecule type" value="Genomic_DNA"/>
</dbReference>
<dbReference type="VEuPathDB" id="AmoebaDB:FDP41_004910"/>
<gene>
    <name evidence="1" type="ORF">FDP41_004910</name>
</gene>
<evidence type="ECO:0000313" key="2">
    <source>
        <dbReference type="Proteomes" id="UP000444721"/>
    </source>
</evidence>
<dbReference type="VEuPathDB" id="AmoebaDB:NF0096360"/>
<dbReference type="RefSeq" id="XP_044560948.1">
    <property type="nucleotide sequence ID" value="XM_044708377.1"/>
</dbReference>
<organism evidence="1 2">
    <name type="scientific">Naegleria fowleri</name>
    <name type="common">Brain eating amoeba</name>
    <dbReference type="NCBI Taxonomy" id="5763"/>
    <lineage>
        <taxon>Eukaryota</taxon>
        <taxon>Discoba</taxon>
        <taxon>Heterolobosea</taxon>
        <taxon>Tetramitia</taxon>
        <taxon>Eutetramitia</taxon>
        <taxon>Vahlkampfiidae</taxon>
        <taxon>Naegleria</taxon>
    </lineage>
</organism>
<dbReference type="Proteomes" id="UP000444721">
    <property type="component" value="Unassembled WGS sequence"/>
</dbReference>
<sequence>MSLFNTRSSSSSNLEDSLCSLLESMKRKPLEPSFHENEEEFKEGFSSNNLSSSSKYFSYTSSLTVSTTSITCSSSSSSFDTFNVENSVLTPTFERLFENTVVEQQHSPTIFSSWDEDHHIFNDIPEISVETLERVSCGCDVCSRSSSSSMTHSTQSLPESDVWQPLTRNSLAWRASCHLHQHNPLNKHGAENSISSQQQTLRWNPFLPHLPGDAKTIFGESSASVDRVDSFDESTTLSSSVEQEQQTPVTAMPSTLQTPLIGSKEEFEGETFVHESSSRQEPLISFSKSTQKNSKIMKPKKMLRALEIPMKSIPLGVRK</sequence>
<dbReference type="AlphaFoldDB" id="A0A6A5BS39"/>
<protein>
    <submittedName>
        <fullName evidence="1">Uncharacterized protein</fullName>
    </submittedName>
</protein>
<reference evidence="1 2" key="1">
    <citation type="journal article" date="2019" name="Sci. Rep.">
        <title>Nanopore sequencing improves the draft genome of the human pathogenic amoeba Naegleria fowleri.</title>
        <authorList>
            <person name="Liechti N."/>
            <person name="Schurch N."/>
            <person name="Bruggmann R."/>
            <person name="Wittwer M."/>
        </authorList>
    </citation>
    <scope>NUCLEOTIDE SEQUENCE [LARGE SCALE GENOMIC DNA]</scope>
    <source>
        <strain evidence="1 2">ATCC 30894</strain>
    </source>
</reference>
<name>A0A6A5BS39_NAEFO</name>
<proteinExistence type="predicted"/>
<keyword evidence="2" id="KW-1185">Reference proteome</keyword>
<evidence type="ECO:0000313" key="1">
    <source>
        <dbReference type="EMBL" id="KAF0976235.1"/>
    </source>
</evidence>